<evidence type="ECO:0000313" key="2">
    <source>
        <dbReference type="Proteomes" id="UP001499942"/>
    </source>
</evidence>
<reference evidence="1 2" key="1">
    <citation type="journal article" date="2019" name="Int. J. Syst. Evol. Microbiol.">
        <title>The Global Catalogue of Microorganisms (GCM) 10K type strain sequencing project: providing services to taxonomists for standard genome sequencing and annotation.</title>
        <authorList>
            <consortium name="The Broad Institute Genomics Platform"/>
            <consortium name="The Broad Institute Genome Sequencing Center for Infectious Disease"/>
            <person name="Wu L."/>
            <person name="Ma J."/>
        </authorList>
    </citation>
    <scope>NUCLEOTIDE SEQUENCE [LARGE SCALE GENOMIC DNA]</scope>
    <source>
        <strain evidence="1 2">JCM 5062</strain>
    </source>
</reference>
<organism evidence="1 2">
    <name type="scientific">Streptomyces gobitricini</name>
    <dbReference type="NCBI Taxonomy" id="68211"/>
    <lineage>
        <taxon>Bacteria</taxon>
        <taxon>Bacillati</taxon>
        <taxon>Actinomycetota</taxon>
        <taxon>Actinomycetes</taxon>
        <taxon>Kitasatosporales</taxon>
        <taxon>Streptomycetaceae</taxon>
        <taxon>Streptomyces</taxon>
    </lineage>
</organism>
<sequence length="141" mass="13823">MLKMNALYESTFSAGVPASAEGVTEALAAVVAAAGAAEADGAVVATAQTASTVDTAAAAEVAVRAPGRAAERAVDKPAERGPEGVAFCTDRGTGTPDGGGGFGLGAAHQTSPGYFRVAIACREPCGGPATIRTHPRRILGA</sequence>
<dbReference type="EMBL" id="BAAASR010000020">
    <property type="protein sequence ID" value="GAA2502575.1"/>
    <property type="molecule type" value="Genomic_DNA"/>
</dbReference>
<name>A0ABN3MIL4_9ACTN</name>
<evidence type="ECO:0000313" key="1">
    <source>
        <dbReference type="EMBL" id="GAA2502575.1"/>
    </source>
</evidence>
<gene>
    <name evidence="1" type="ORF">GCM10010393_38790</name>
</gene>
<proteinExistence type="predicted"/>
<keyword evidence="2" id="KW-1185">Reference proteome</keyword>
<protein>
    <submittedName>
        <fullName evidence="1">Uncharacterized protein</fullName>
    </submittedName>
</protein>
<dbReference type="Proteomes" id="UP001499942">
    <property type="component" value="Unassembled WGS sequence"/>
</dbReference>
<accession>A0ABN3MIL4</accession>
<comment type="caution">
    <text evidence="1">The sequence shown here is derived from an EMBL/GenBank/DDBJ whole genome shotgun (WGS) entry which is preliminary data.</text>
</comment>